<dbReference type="InterPro" id="IPR002293">
    <property type="entry name" value="AA/rel_permease1"/>
</dbReference>
<dbReference type="PANTHER" id="PTHR11785">
    <property type="entry name" value="AMINO ACID TRANSPORTER"/>
    <property type="match status" value="1"/>
</dbReference>
<feature type="transmembrane region" description="Helical" evidence="6">
    <location>
        <begin position="170"/>
        <end position="189"/>
    </location>
</feature>
<dbReference type="EMBL" id="LYUB02000030">
    <property type="protein sequence ID" value="OVF03984.1"/>
    <property type="molecule type" value="Genomic_DNA"/>
</dbReference>
<dbReference type="Proteomes" id="UP000195602">
    <property type="component" value="Unassembled WGS sequence"/>
</dbReference>
<evidence type="ECO:0000256" key="2">
    <source>
        <dbReference type="ARBA" id="ARBA00022692"/>
    </source>
</evidence>
<dbReference type="KEGG" id="clus:A9F13_30g00088"/>
<feature type="transmembrane region" description="Helical" evidence="6">
    <location>
        <begin position="334"/>
        <end position="354"/>
    </location>
</feature>
<evidence type="ECO:0000256" key="6">
    <source>
        <dbReference type="SAM" id="Phobius"/>
    </source>
</evidence>
<evidence type="ECO:0000256" key="4">
    <source>
        <dbReference type="ARBA" id="ARBA00023136"/>
    </source>
</evidence>
<reference evidence="7 8" key="1">
    <citation type="submission" date="2017-04" db="EMBL/GenBank/DDBJ databases">
        <title>Draft genome of the yeast Clavispora lusitaniae type strain CBS 6936.</title>
        <authorList>
            <person name="Durrens P."/>
            <person name="Klopp C."/>
            <person name="Biteau N."/>
            <person name="Fitton-Ouhabi V."/>
            <person name="Dementhon K."/>
            <person name="Accoceberry I."/>
            <person name="Sherman D.J."/>
            <person name="Noel T."/>
        </authorList>
    </citation>
    <scope>NUCLEOTIDE SEQUENCE [LARGE SCALE GENOMIC DNA]</scope>
    <source>
        <strain evidence="7 8">CBS 6936</strain>
    </source>
</reference>
<feature type="transmembrane region" description="Helical" evidence="6">
    <location>
        <begin position="136"/>
        <end position="158"/>
    </location>
</feature>
<dbReference type="GO" id="GO:0016020">
    <property type="term" value="C:membrane"/>
    <property type="evidence" value="ECO:0007669"/>
    <property type="project" value="UniProtKB-SubCell"/>
</dbReference>
<evidence type="ECO:0000256" key="3">
    <source>
        <dbReference type="ARBA" id="ARBA00022989"/>
    </source>
</evidence>
<dbReference type="Gene3D" id="1.20.1740.10">
    <property type="entry name" value="Amino acid/polyamine transporter I"/>
    <property type="match status" value="1"/>
</dbReference>
<accession>A0AA91PUY2</accession>
<dbReference type="InterPro" id="IPR050598">
    <property type="entry name" value="AminoAcid_Transporter"/>
</dbReference>
<keyword evidence="3 6" id="KW-1133">Transmembrane helix</keyword>
<feature type="transmembrane region" description="Helical" evidence="6">
    <location>
        <begin position="241"/>
        <end position="260"/>
    </location>
</feature>
<feature type="transmembrane region" description="Helical" evidence="6">
    <location>
        <begin position="383"/>
        <end position="403"/>
    </location>
</feature>
<feature type="transmembrane region" description="Helical" evidence="6">
    <location>
        <begin position="50"/>
        <end position="72"/>
    </location>
</feature>
<comment type="caution">
    <text evidence="7">The sequence shown here is derived from an EMBL/GenBank/DDBJ whole genome shotgun (WGS) entry which is preliminary data.</text>
</comment>
<evidence type="ECO:0000313" key="8">
    <source>
        <dbReference type="Proteomes" id="UP000195602"/>
    </source>
</evidence>
<proteinExistence type="predicted"/>
<organism evidence="7 8">
    <name type="scientific">Clavispora lusitaniae</name>
    <name type="common">Candida lusitaniae</name>
    <dbReference type="NCBI Taxonomy" id="36911"/>
    <lineage>
        <taxon>Eukaryota</taxon>
        <taxon>Fungi</taxon>
        <taxon>Dikarya</taxon>
        <taxon>Ascomycota</taxon>
        <taxon>Saccharomycotina</taxon>
        <taxon>Pichiomycetes</taxon>
        <taxon>Metschnikowiaceae</taxon>
        <taxon>Clavispora</taxon>
    </lineage>
</organism>
<dbReference type="PIRSF" id="PIRSF006060">
    <property type="entry name" value="AA_transporter"/>
    <property type="match status" value="1"/>
</dbReference>
<dbReference type="Pfam" id="PF13520">
    <property type="entry name" value="AA_permease_2"/>
    <property type="match status" value="1"/>
</dbReference>
<feature type="transmembrane region" description="Helical" evidence="6">
    <location>
        <begin position="481"/>
        <end position="505"/>
    </location>
</feature>
<comment type="subcellular location">
    <subcellularLocation>
        <location evidence="1">Membrane</location>
        <topology evidence="1">Multi-pass membrane protein</topology>
    </subcellularLocation>
</comment>
<dbReference type="AlphaFoldDB" id="A0AA91PUY2"/>
<protein>
    <submittedName>
        <fullName evidence="7">Low-affinity methionine permease</fullName>
    </submittedName>
</protein>
<evidence type="ECO:0000256" key="5">
    <source>
        <dbReference type="SAM" id="MobiDB-lite"/>
    </source>
</evidence>
<name>A0AA91PUY2_CLALS</name>
<keyword evidence="4 6" id="KW-0472">Membrane</keyword>
<keyword evidence="2 6" id="KW-0812">Transmembrane</keyword>
<feature type="transmembrane region" description="Helical" evidence="6">
    <location>
        <begin position="84"/>
        <end position="105"/>
    </location>
</feature>
<feature type="region of interest" description="Disordered" evidence="5">
    <location>
        <begin position="1"/>
        <end position="25"/>
    </location>
</feature>
<evidence type="ECO:0000313" key="7">
    <source>
        <dbReference type="EMBL" id="OVF03984.1"/>
    </source>
</evidence>
<gene>
    <name evidence="7" type="ORF">A9F13_30g00088</name>
</gene>
<sequence length="532" mass="58622">MAYKKPSQKVTVTSETDDLESSGSTLSLLSNEGEIIYLQDPEDAPQGRHLGIYSTIILFVSRILGSGFLAISSGMYTDCGQSPFYFLLSWFVAATVAYSGMYVYLELGSLIPRSGGTKVFLECIYGKPYMLMSVTVSLYSVVSGFTISNIIVFGEYILHAFNISPTDFRVRGMGLIFLYVTCCIHGFSVRHGVKVQNFIGFLKLLLAALIVGTGIWVVFFPSSITHIEPQLSYGNFYPVKTSITLSSFASAVIKGTFAYGGWNSIHTVSNEIIDPVRTLKIAGPVSLGIITITYVVINITYLVVIPDSELASSGQLVGAVLFETVFGRRFGRQFLTLSSALCTGGNVFVVLYTISRTSQEVFREGYLPFSSFMASNWPYDAPLPALLLSCLLSTMVVVFSPGGDVYNYVVSLESYPQQIFVLLCAFGVFILRRRYPHVVAPIRSTVCGTILLIIISTYLLLTPLCGNANPTGLESWIPYPYLGLAVLASCVVYWFLMFVAGPYFGHYSLLAEDIRHEDGLIVKQWVKINRFL</sequence>
<feature type="transmembrane region" description="Helical" evidence="6">
    <location>
        <begin position="201"/>
        <end position="221"/>
    </location>
</feature>
<dbReference type="PANTHER" id="PTHR11785:SF382">
    <property type="entry name" value="LOW-AFFINITY METHIONINE PERMEASE"/>
    <property type="match status" value="1"/>
</dbReference>
<feature type="transmembrane region" description="Helical" evidence="6">
    <location>
        <begin position="281"/>
        <end position="304"/>
    </location>
</feature>
<evidence type="ECO:0000256" key="1">
    <source>
        <dbReference type="ARBA" id="ARBA00004141"/>
    </source>
</evidence>
<feature type="transmembrane region" description="Helical" evidence="6">
    <location>
        <begin position="438"/>
        <end position="461"/>
    </location>
</feature>
<feature type="transmembrane region" description="Helical" evidence="6">
    <location>
        <begin position="415"/>
        <end position="431"/>
    </location>
</feature>
<dbReference type="GO" id="GO:0015179">
    <property type="term" value="F:L-amino acid transmembrane transporter activity"/>
    <property type="evidence" value="ECO:0007669"/>
    <property type="project" value="TreeGrafter"/>
</dbReference>